<proteinExistence type="predicted"/>
<feature type="chain" id="PRO_5036472914" evidence="1">
    <location>
        <begin position="20"/>
        <end position="146"/>
    </location>
</feature>
<organism evidence="2 3">
    <name type="scientific">Aedes aegypti</name>
    <name type="common">Yellowfever mosquito</name>
    <name type="synonym">Culex aegypti</name>
    <dbReference type="NCBI Taxonomy" id="7159"/>
    <lineage>
        <taxon>Eukaryota</taxon>
        <taxon>Metazoa</taxon>
        <taxon>Ecdysozoa</taxon>
        <taxon>Arthropoda</taxon>
        <taxon>Hexapoda</taxon>
        <taxon>Insecta</taxon>
        <taxon>Pterygota</taxon>
        <taxon>Neoptera</taxon>
        <taxon>Endopterygota</taxon>
        <taxon>Diptera</taxon>
        <taxon>Nematocera</taxon>
        <taxon>Culicoidea</taxon>
        <taxon>Culicidae</taxon>
        <taxon>Culicinae</taxon>
        <taxon>Aedini</taxon>
        <taxon>Aedes</taxon>
        <taxon>Stegomyia</taxon>
    </lineage>
</organism>
<dbReference type="EMBL" id="CH477224">
    <property type="protein sequence ID" value="EAT47172.1"/>
    <property type="molecule type" value="Genomic_DNA"/>
</dbReference>
<evidence type="ECO:0000256" key="1">
    <source>
        <dbReference type="SAM" id="SignalP"/>
    </source>
</evidence>
<name>A0A1S4EZI8_AEDAE</name>
<dbReference type="OrthoDB" id="8044657at2759"/>
<evidence type="ECO:0000313" key="3">
    <source>
        <dbReference type="Proteomes" id="UP000682892"/>
    </source>
</evidence>
<keyword evidence="1" id="KW-0732">Signal</keyword>
<dbReference type="Proteomes" id="UP000682892">
    <property type="component" value="Chromosome 1"/>
</dbReference>
<accession>A0A1S4EZI8</accession>
<feature type="signal peptide" evidence="1">
    <location>
        <begin position="1"/>
        <end position="19"/>
    </location>
</feature>
<protein>
    <submittedName>
        <fullName evidence="2">AAEL001685-PA</fullName>
    </submittedName>
</protein>
<reference evidence="2" key="2">
    <citation type="journal article" date="2007" name="Science">
        <title>Genome sequence of Aedes aegypti, a major arbovirus vector.</title>
        <authorList>
            <person name="Nene V."/>
            <person name="Wortman J.R."/>
            <person name="Lawson D."/>
            <person name="Haas B."/>
            <person name="Kodira C."/>
            <person name="Tu Z.J."/>
            <person name="Loftus B."/>
            <person name="Xi Z."/>
            <person name="Megy K."/>
            <person name="Grabherr M."/>
            <person name="Ren Q."/>
            <person name="Zdobnov E.M."/>
            <person name="Lobo N.F."/>
            <person name="Campbell K.S."/>
            <person name="Brown S.E."/>
            <person name="Bonaldo M.F."/>
            <person name="Zhu J."/>
            <person name="Sinkins S.P."/>
            <person name="Hogenkamp D.G."/>
            <person name="Amedeo P."/>
            <person name="Arensburger P."/>
            <person name="Atkinson P.W."/>
            <person name="Bidwell S."/>
            <person name="Biedler J."/>
            <person name="Birney E."/>
            <person name="Bruggner R.V."/>
            <person name="Costas J."/>
            <person name="Coy M.R."/>
            <person name="Crabtree J."/>
            <person name="Crawford M."/>
            <person name="Debruyn B."/>
            <person name="Decaprio D."/>
            <person name="Eiglmeier K."/>
            <person name="Eisenstadt E."/>
            <person name="El-Dorry H."/>
            <person name="Gelbart W.M."/>
            <person name="Gomes S.L."/>
            <person name="Hammond M."/>
            <person name="Hannick L.I."/>
            <person name="Hogan J.R."/>
            <person name="Holmes M.H."/>
            <person name="Jaffe D."/>
            <person name="Johnston J.S."/>
            <person name="Kennedy R.C."/>
            <person name="Koo H."/>
            <person name="Kravitz S."/>
            <person name="Kriventseva E.V."/>
            <person name="Kulp D."/>
            <person name="Labutti K."/>
            <person name="Lee E."/>
            <person name="Li S."/>
            <person name="Lovin D.D."/>
            <person name="Mao C."/>
            <person name="Mauceli E."/>
            <person name="Menck C.F."/>
            <person name="Miller J.R."/>
            <person name="Montgomery P."/>
            <person name="Mori A."/>
            <person name="Nascimento A.L."/>
            <person name="Naveira H.F."/>
            <person name="Nusbaum C."/>
            <person name="O'leary S."/>
            <person name="Orvis J."/>
            <person name="Pertea M."/>
            <person name="Quesneville H."/>
            <person name="Reidenbach K.R."/>
            <person name="Rogers Y.H."/>
            <person name="Roth C.W."/>
            <person name="Schneider J.R."/>
            <person name="Schatz M."/>
            <person name="Shumway M."/>
            <person name="Stanke M."/>
            <person name="Stinson E.O."/>
            <person name="Tubio J.M."/>
            <person name="Vanzee J.P."/>
            <person name="Verjovski-Almeida S."/>
            <person name="Werner D."/>
            <person name="White O."/>
            <person name="Wyder S."/>
            <person name="Zeng Q."/>
            <person name="Zhao Q."/>
            <person name="Zhao Y."/>
            <person name="Hill C.A."/>
            <person name="Raikhel A.S."/>
            <person name="Soares M.B."/>
            <person name="Knudson D.L."/>
            <person name="Lee N.H."/>
            <person name="Galagan J."/>
            <person name="Salzberg S.L."/>
            <person name="Paulsen I.T."/>
            <person name="Dimopoulos G."/>
            <person name="Collins F.H."/>
            <person name="Birren B."/>
            <person name="Fraser-Liggett C.M."/>
            <person name="Severson D.W."/>
        </authorList>
    </citation>
    <scope>NUCLEOTIDE SEQUENCE [LARGE SCALE GENOMIC DNA]</scope>
    <source>
        <strain evidence="2">Liverpool</strain>
    </source>
</reference>
<dbReference type="AlphaFoldDB" id="A0A1S4EZI8"/>
<reference evidence="2" key="1">
    <citation type="submission" date="2005-10" db="EMBL/GenBank/DDBJ databases">
        <authorList>
            <person name="Loftus B.J."/>
            <person name="Nene V.M."/>
            <person name="Hannick L.I."/>
            <person name="Bidwell S."/>
            <person name="Haas B."/>
            <person name="Amedeo P."/>
            <person name="Orvis J."/>
            <person name="Wortman J.R."/>
            <person name="White O.R."/>
            <person name="Salzberg S."/>
            <person name="Shumway M."/>
            <person name="Koo H."/>
            <person name="Zhao Y."/>
            <person name="Holmes M."/>
            <person name="Miller J."/>
            <person name="Schatz M."/>
            <person name="Pop M."/>
            <person name="Pai G."/>
            <person name="Utterback T."/>
            <person name="Rogers Y.-H."/>
            <person name="Kravitz S."/>
            <person name="Fraser C.M."/>
        </authorList>
    </citation>
    <scope>NUCLEOTIDE SEQUENCE</scope>
    <source>
        <strain evidence="2">Liverpool</strain>
    </source>
</reference>
<dbReference type="HOGENOM" id="CLU_1817392_0_0_1"/>
<dbReference type="KEGG" id="aag:5571815"/>
<sequence>MFAKVSIVTICFLVAAVSAKPHVLTPVVGPAFVTAQSSQVFARTYNGIVPVAVAAPPAAVVPPHFHVPAASFAAFYVPHAPAVFSYPVYAHAPAVAAAVPAVPATPAVVATPAAAKLVAAAPVAKVVAPVRTAPYLTTIRYRSVVA</sequence>
<evidence type="ECO:0000313" key="2">
    <source>
        <dbReference type="EMBL" id="EAT47172.1"/>
    </source>
</evidence>
<reference evidence="2" key="3">
    <citation type="submission" date="2012-09" db="EMBL/GenBank/DDBJ databases">
        <authorList>
            <consortium name="VectorBase"/>
        </authorList>
    </citation>
    <scope>NUCLEOTIDE SEQUENCE</scope>
    <source>
        <strain evidence="2">Liverpool</strain>
    </source>
</reference>
<gene>
    <name evidence="2" type="ORF">AaeL_AAEL001685</name>
</gene>
<dbReference type="OMA" id="FYPQPVV"/>